<dbReference type="AlphaFoldDB" id="A0A6M3LJ03"/>
<evidence type="ECO:0000313" key="1">
    <source>
        <dbReference type="EMBL" id="QJA92875.1"/>
    </source>
</evidence>
<protein>
    <submittedName>
        <fullName evidence="1">Uncharacterized protein</fullName>
    </submittedName>
</protein>
<organism evidence="1">
    <name type="scientific">viral metagenome</name>
    <dbReference type="NCBI Taxonomy" id="1070528"/>
    <lineage>
        <taxon>unclassified sequences</taxon>
        <taxon>metagenomes</taxon>
        <taxon>organismal metagenomes</taxon>
    </lineage>
</organism>
<sequence length="119" mass="13801">MARRLDLKNYTFGLPDQKGVIQFTTYQFQKTIEDLLPHHNLGLNGPELLMAMDVVKKVEVAKGEVILTEDDYQLILDTCKKFRGFTKYDEQFLRRVYNCPVIPDEGKIIKFSDNGKKSK</sequence>
<reference evidence="1" key="1">
    <citation type="submission" date="2020-03" db="EMBL/GenBank/DDBJ databases">
        <title>The deep terrestrial virosphere.</title>
        <authorList>
            <person name="Holmfeldt K."/>
            <person name="Nilsson E."/>
            <person name="Simone D."/>
            <person name="Lopez-Fernandez M."/>
            <person name="Wu X."/>
            <person name="de Brujin I."/>
            <person name="Lundin D."/>
            <person name="Andersson A."/>
            <person name="Bertilsson S."/>
            <person name="Dopson M."/>
        </authorList>
    </citation>
    <scope>NUCLEOTIDE SEQUENCE</scope>
    <source>
        <strain evidence="1">MM415B04436</strain>
    </source>
</reference>
<proteinExistence type="predicted"/>
<gene>
    <name evidence="1" type="ORF">MM415B04436_0006</name>
</gene>
<accession>A0A6M3LJ03</accession>
<dbReference type="EMBL" id="MT143103">
    <property type="protein sequence ID" value="QJA92875.1"/>
    <property type="molecule type" value="Genomic_DNA"/>
</dbReference>
<name>A0A6M3LJ03_9ZZZZ</name>